<protein>
    <recommendedName>
        <fullName evidence="18">Subtilisin-like protease fibronectin type-III domain-containing protein</fullName>
    </recommendedName>
</protein>
<organism evidence="16 17">
    <name type="scientific">Acer yangbiense</name>
    <dbReference type="NCBI Taxonomy" id="1000413"/>
    <lineage>
        <taxon>Eukaryota</taxon>
        <taxon>Viridiplantae</taxon>
        <taxon>Streptophyta</taxon>
        <taxon>Embryophyta</taxon>
        <taxon>Tracheophyta</taxon>
        <taxon>Spermatophyta</taxon>
        <taxon>Magnoliopsida</taxon>
        <taxon>eudicotyledons</taxon>
        <taxon>Gunneridae</taxon>
        <taxon>Pentapetalae</taxon>
        <taxon>rosids</taxon>
        <taxon>malvids</taxon>
        <taxon>Sapindales</taxon>
        <taxon>Sapindaceae</taxon>
        <taxon>Hippocastanoideae</taxon>
        <taxon>Acereae</taxon>
        <taxon>Acer</taxon>
    </lineage>
</organism>
<feature type="domain" description="Subtilisin-like protease fibronectin type-III" evidence="15">
    <location>
        <begin position="6"/>
        <end position="86"/>
    </location>
</feature>
<comment type="caution">
    <text evidence="16">The sequence shown here is derived from an EMBL/GenBank/DDBJ whole genome shotgun (WGS) entry which is preliminary data.</text>
</comment>
<dbReference type="GO" id="GO:0005576">
    <property type="term" value="C:extracellular region"/>
    <property type="evidence" value="ECO:0007669"/>
    <property type="project" value="UniProtKB-SubCell"/>
</dbReference>
<dbReference type="Gene3D" id="3.50.30.30">
    <property type="match status" value="1"/>
</dbReference>
<dbReference type="Pfam" id="PF17766">
    <property type="entry name" value="fn3_6"/>
    <property type="match status" value="2"/>
</dbReference>
<keyword evidence="6 9" id="KW-0720">Serine protease</keyword>
<evidence type="ECO:0000259" key="15">
    <source>
        <dbReference type="Pfam" id="PF17766"/>
    </source>
</evidence>
<evidence type="ECO:0000259" key="14">
    <source>
        <dbReference type="Pfam" id="PF05922"/>
    </source>
</evidence>
<gene>
    <name evidence="16" type="ORF">EZV62_009758</name>
</gene>
<dbReference type="Gene3D" id="2.60.40.2310">
    <property type="match status" value="2"/>
</dbReference>
<feature type="domain" description="PA" evidence="13">
    <location>
        <begin position="487"/>
        <end position="554"/>
    </location>
</feature>
<dbReference type="PANTHER" id="PTHR10795">
    <property type="entry name" value="PROPROTEIN CONVERTASE SUBTILISIN/KEXIN"/>
    <property type="match status" value="1"/>
</dbReference>
<evidence type="ECO:0000313" key="17">
    <source>
        <dbReference type="Proteomes" id="UP000323000"/>
    </source>
</evidence>
<dbReference type="FunFam" id="3.40.50.200:FF:000006">
    <property type="entry name" value="Subtilisin-like protease SBT1.5"/>
    <property type="match status" value="1"/>
</dbReference>
<keyword evidence="11" id="KW-0812">Transmembrane</keyword>
<evidence type="ECO:0000256" key="5">
    <source>
        <dbReference type="ARBA" id="ARBA00022801"/>
    </source>
</evidence>
<sequence length="869" mass="92867">MVVWKLEYKRTVTNVGTPTSSYEVQVEVPNGVSVTVKLKILSFNKLGQKLSYKVTFVGKSRTSSNSSFGSLTWISGKFRVRSPIAVTRQHMMFGKSLLFLVLMATTTYVGAAMAKNTYIIHMDKTKMAANLFHQGDSMQTYQAVIDSINGMSLQEDDRGQQQETMPAELLYAYETAISGFSAKLSTKQLESLQKVNGFLSATPDQMLTLHTTNSHQFLGLQMGKGLWAASNLASDVIIGIVDTGIWPEHISFQDTGMSDVPSRWKGDCEEGTEFSKSNCNNKLIGARAFFKGYEASRGRMDETKEYRSARDKDGHGTHAASIAAGGLVANANFSGLAKGQAAGTSYTSRIAVYKVCWRFGCFGSDVLAAIDKAVQDGVDVLSMSLGSGSLPFHKDMLAVGSFGAVKSGVFVSSSAGNSGPSSSSLSNSAPWIMSVAASYTDRTFPAIIKLGNGKVVEGVSLYSGDALTKPVPVAYLESAGSAASKFCLNGTLNETLVTGKIVVCDGAGGNKYEKSENVKQAKGVGMILINSIGDELIADPHILPTARVGNTTGKFIRQYASTARKPTASIIFKGTVYGRTAPVIARFSSRGPNSIEPDVIKPDVAAPGVNILAAWPPILSPSKRQGDTRSVMFNILSGTSMACPHVSGIAALLKSVHRDWSPAAIKSALMTTAYTLNNKKSPLADVDSSNSTGPFAFGSGHVDPERAVDPGLIYDIDGDDYLKYLCSLNYTSSQLSLFTGGTFTCPTDASFQAGDLNYPSFAVNFKGGVQNGTLEYTRTVTNVGTPTSSYEVKVEVPNGVSVIVNPKILSFNKVGQKLTYKVTFVGKSRRSSDSSFGSLSWVSGKYSVRSPIAVTWQQDSPTPLLLFTL</sequence>
<evidence type="ECO:0000313" key="16">
    <source>
        <dbReference type="EMBL" id="TXG62764.1"/>
    </source>
</evidence>
<evidence type="ECO:0000256" key="2">
    <source>
        <dbReference type="ARBA" id="ARBA00011073"/>
    </source>
</evidence>
<keyword evidence="11" id="KW-1133">Transmembrane helix</keyword>
<dbReference type="InterPro" id="IPR023828">
    <property type="entry name" value="Peptidase_S8_Ser-AS"/>
</dbReference>
<dbReference type="Pfam" id="PF00082">
    <property type="entry name" value="Peptidase_S8"/>
    <property type="match status" value="1"/>
</dbReference>
<dbReference type="SUPFAM" id="SSF52743">
    <property type="entry name" value="Subtilisin-like"/>
    <property type="match status" value="1"/>
</dbReference>
<dbReference type="InterPro" id="IPR003137">
    <property type="entry name" value="PA_domain"/>
</dbReference>
<evidence type="ECO:0000256" key="1">
    <source>
        <dbReference type="ARBA" id="ARBA00004613"/>
    </source>
</evidence>
<evidence type="ECO:0000256" key="11">
    <source>
        <dbReference type="SAM" id="Phobius"/>
    </source>
</evidence>
<keyword evidence="3 9" id="KW-0645">Protease</keyword>
<dbReference type="InterPro" id="IPR034197">
    <property type="entry name" value="Peptidases_S8_3"/>
</dbReference>
<dbReference type="AlphaFoldDB" id="A0A5C7I126"/>
<dbReference type="InterPro" id="IPR010259">
    <property type="entry name" value="S8pro/Inhibitor_I9"/>
</dbReference>
<feature type="active site" description="Charge relay system" evidence="8 9">
    <location>
        <position position="640"/>
    </location>
</feature>
<dbReference type="InterPro" id="IPR036852">
    <property type="entry name" value="Peptidase_S8/S53_dom_sf"/>
</dbReference>
<evidence type="ECO:0008006" key="18">
    <source>
        <dbReference type="Google" id="ProtNLM"/>
    </source>
</evidence>
<evidence type="ECO:0000256" key="9">
    <source>
        <dbReference type="PROSITE-ProRule" id="PRU01240"/>
    </source>
</evidence>
<dbReference type="PROSITE" id="PS00136">
    <property type="entry name" value="SUBTILASE_ASP"/>
    <property type="match status" value="1"/>
</dbReference>
<feature type="domain" description="Peptidase S8/S53" evidence="12">
    <location>
        <begin position="234"/>
        <end position="681"/>
    </location>
</feature>
<keyword evidence="5 9" id="KW-0378">Hydrolase</keyword>
<dbReference type="InterPro" id="IPR015500">
    <property type="entry name" value="Peptidase_S8_subtilisin-rel"/>
</dbReference>
<evidence type="ECO:0000259" key="13">
    <source>
        <dbReference type="Pfam" id="PF02225"/>
    </source>
</evidence>
<evidence type="ECO:0000259" key="12">
    <source>
        <dbReference type="Pfam" id="PF00082"/>
    </source>
</evidence>
<accession>A0A5C7I126</accession>
<dbReference type="Pfam" id="PF05922">
    <property type="entry name" value="Inhibitor_I9"/>
    <property type="match status" value="1"/>
</dbReference>
<dbReference type="InterPro" id="IPR037045">
    <property type="entry name" value="S8pro/Inhibitor_I9_sf"/>
</dbReference>
<comment type="subcellular location">
    <subcellularLocation>
        <location evidence="1">Secreted</location>
    </subcellularLocation>
</comment>
<dbReference type="InterPro" id="IPR041469">
    <property type="entry name" value="Subtilisin-like_FN3"/>
</dbReference>
<dbReference type="PRINTS" id="PR00723">
    <property type="entry name" value="SUBTILISIN"/>
</dbReference>
<dbReference type="EMBL" id="VAHF01000004">
    <property type="protein sequence ID" value="TXG62764.1"/>
    <property type="molecule type" value="Genomic_DNA"/>
</dbReference>
<evidence type="ECO:0000256" key="3">
    <source>
        <dbReference type="ARBA" id="ARBA00022670"/>
    </source>
</evidence>
<dbReference type="Gene3D" id="3.40.50.200">
    <property type="entry name" value="Peptidase S8/S53 domain"/>
    <property type="match status" value="1"/>
</dbReference>
<dbReference type="FunFam" id="2.60.40.2310:FF:000001">
    <property type="entry name" value="Subtilisin-like protease SBT1.5"/>
    <property type="match status" value="1"/>
</dbReference>
<feature type="active site" description="Charge relay system" evidence="8 9">
    <location>
        <position position="315"/>
    </location>
</feature>
<dbReference type="PROSITE" id="PS00138">
    <property type="entry name" value="SUBTILASE_SER"/>
    <property type="match status" value="1"/>
</dbReference>
<dbReference type="OrthoDB" id="206201at2759"/>
<evidence type="ECO:0000256" key="10">
    <source>
        <dbReference type="RuleBase" id="RU003355"/>
    </source>
</evidence>
<proteinExistence type="inferred from homology"/>
<dbReference type="FunFam" id="3.50.30.30:FF:000005">
    <property type="entry name" value="subtilisin-like protease SBT1.5"/>
    <property type="match status" value="1"/>
</dbReference>
<reference evidence="17" key="1">
    <citation type="journal article" date="2019" name="Gigascience">
        <title>De novo genome assembly of the endangered Acer yangbiense, a plant species with extremely small populations endemic to Yunnan Province, China.</title>
        <authorList>
            <person name="Yang J."/>
            <person name="Wariss H.M."/>
            <person name="Tao L."/>
            <person name="Zhang R."/>
            <person name="Yun Q."/>
            <person name="Hollingsworth P."/>
            <person name="Dao Z."/>
            <person name="Luo G."/>
            <person name="Guo H."/>
            <person name="Ma Y."/>
            <person name="Sun W."/>
        </authorList>
    </citation>
    <scope>NUCLEOTIDE SEQUENCE [LARGE SCALE GENOMIC DNA]</scope>
    <source>
        <strain evidence="17">cv. Malutang</strain>
    </source>
</reference>
<dbReference type="Pfam" id="PF02225">
    <property type="entry name" value="PA"/>
    <property type="match status" value="1"/>
</dbReference>
<evidence type="ECO:0000256" key="4">
    <source>
        <dbReference type="ARBA" id="ARBA00022729"/>
    </source>
</evidence>
<comment type="similarity">
    <text evidence="2 9 10">Belongs to the peptidase S8 family.</text>
</comment>
<feature type="active site" description="Charge relay system" evidence="8 9">
    <location>
        <position position="242"/>
    </location>
</feature>
<keyword evidence="7" id="KW-0325">Glycoprotein</keyword>
<dbReference type="Gene3D" id="3.30.70.80">
    <property type="entry name" value="Peptidase S8 propeptide/proteinase inhibitor I9"/>
    <property type="match status" value="1"/>
</dbReference>
<feature type="domain" description="Inhibitor I9" evidence="14">
    <location>
        <begin position="117"/>
        <end position="210"/>
    </location>
</feature>
<dbReference type="PROSITE" id="PS51892">
    <property type="entry name" value="SUBTILASE"/>
    <property type="match status" value="1"/>
</dbReference>
<evidence type="ECO:0000256" key="6">
    <source>
        <dbReference type="ARBA" id="ARBA00022825"/>
    </source>
</evidence>
<feature type="domain" description="Subtilisin-like protease fibronectin type-III" evidence="15">
    <location>
        <begin position="755"/>
        <end position="854"/>
    </location>
</feature>
<dbReference type="GO" id="GO:0004252">
    <property type="term" value="F:serine-type endopeptidase activity"/>
    <property type="evidence" value="ECO:0007669"/>
    <property type="project" value="UniProtKB-UniRule"/>
</dbReference>
<dbReference type="CDD" id="cd02120">
    <property type="entry name" value="PA_subtilisin_like"/>
    <property type="match status" value="1"/>
</dbReference>
<name>A0A5C7I126_9ROSI</name>
<dbReference type="GO" id="GO:0006508">
    <property type="term" value="P:proteolysis"/>
    <property type="evidence" value="ECO:0007669"/>
    <property type="project" value="UniProtKB-KW"/>
</dbReference>
<dbReference type="InterPro" id="IPR000209">
    <property type="entry name" value="Peptidase_S8/S53_dom"/>
</dbReference>
<dbReference type="Proteomes" id="UP000323000">
    <property type="component" value="Chromosome 4"/>
</dbReference>
<evidence type="ECO:0000256" key="8">
    <source>
        <dbReference type="PIRSR" id="PIRSR615500-1"/>
    </source>
</evidence>
<dbReference type="InterPro" id="IPR023827">
    <property type="entry name" value="Peptidase_S8_Asp-AS"/>
</dbReference>
<keyword evidence="4" id="KW-0732">Signal</keyword>
<keyword evidence="11" id="KW-0472">Membrane</keyword>
<feature type="transmembrane region" description="Helical" evidence="11">
    <location>
        <begin position="97"/>
        <end position="114"/>
    </location>
</feature>
<dbReference type="CDD" id="cd04852">
    <property type="entry name" value="Peptidases_S8_3"/>
    <property type="match status" value="1"/>
</dbReference>
<dbReference type="InterPro" id="IPR045051">
    <property type="entry name" value="SBT"/>
</dbReference>
<evidence type="ECO:0000256" key="7">
    <source>
        <dbReference type="ARBA" id="ARBA00023180"/>
    </source>
</evidence>
<keyword evidence="17" id="KW-1185">Reference proteome</keyword>